<keyword evidence="4" id="KW-0227">DNA damage</keyword>
<dbReference type="CDD" id="cd09122">
    <property type="entry name" value="PLDc_Tdp1_1"/>
    <property type="match status" value="1"/>
</dbReference>
<accession>A0A397TCH8</accession>
<dbReference type="InterPro" id="IPR010347">
    <property type="entry name" value="Tdp1"/>
</dbReference>
<dbReference type="AlphaFoldDB" id="A0A397TCH8"/>
<dbReference type="Gene3D" id="3.30.870.10">
    <property type="entry name" value="Endonuclease Chain A"/>
    <property type="match status" value="2"/>
</dbReference>
<comment type="similarity">
    <text evidence="2">Belongs to the tyrosyl-DNA phosphodiesterase family.</text>
</comment>
<evidence type="ECO:0000256" key="1">
    <source>
        <dbReference type="ARBA" id="ARBA00004123"/>
    </source>
</evidence>
<keyword evidence="3" id="KW-0540">Nuclease</keyword>
<keyword evidence="7" id="KW-0234">DNA repair</keyword>
<name>A0A397TCH8_9GLOM</name>
<evidence type="ECO:0000256" key="7">
    <source>
        <dbReference type="ARBA" id="ARBA00023204"/>
    </source>
</evidence>
<feature type="active site" description="Proton donor/acceptor" evidence="9">
    <location>
        <position position="407"/>
    </location>
</feature>
<evidence type="ECO:0000313" key="12">
    <source>
        <dbReference type="EMBL" id="RIA95049.1"/>
    </source>
</evidence>
<comment type="subcellular location">
    <subcellularLocation>
        <location evidence="1">Nucleus</location>
    </subcellularLocation>
</comment>
<dbReference type="Pfam" id="PF06087">
    <property type="entry name" value="Tyr-DNA_phospho"/>
    <property type="match status" value="2"/>
</dbReference>
<dbReference type="GO" id="GO:0003697">
    <property type="term" value="F:single-stranded DNA binding"/>
    <property type="evidence" value="ECO:0007669"/>
    <property type="project" value="TreeGrafter"/>
</dbReference>
<evidence type="ECO:0000256" key="4">
    <source>
        <dbReference type="ARBA" id="ARBA00022763"/>
    </source>
</evidence>
<reference evidence="12 13" key="1">
    <citation type="submission" date="2018-06" db="EMBL/GenBank/DDBJ databases">
        <title>Comparative genomics reveals the genomic features of Rhizophagus irregularis, R. cerebriforme, R. diaphanum and Gigaspora rosea, and their symbiotic lifestyle signature.</title>
        <authorList>
            <person name="Morin E."/>
            <person name="San Clemente H."/>
            <person name="Chen E.C.H."/>
            <person name="De La Providencia I."/>
            <person name="Hainaut M."/>
            <person name="Kuo A."/>
            <person name="Kohler A."/>
            <person name="Murat C."/>
            <person name="Tang N."/>
            <person name="Roy S."/>
            <person name="Loubradou J."/>
            <person name="Henrissat B."/>
            <person name="Grigoriev I.V."/>
            <person name="Corradi N."/>
            <person name="Roux C."/>
            <person name="Martin F.M."/>
        </authorList>
    </citation>
    <scope>NUCLEOTIDE SEQUENCE [LARGE SCALE GENOMIC DNA]</scope>
    <source>
        <strain evidence="12 13">DAOM 227022</strain>
    </source>
</reference>
<evidence type="ECO:0000256" key="10">
    <source>
        <dbReference type="PIRSR" id="PIRSR610347-2"/>
    </source>
</evidence>
<dbReference type="OrthoDB" id="47785at2759"/>
<organism evidence="12 13">
    <name type="scientific">Glomus cerebriforme</name>
    <dbReference type="NCBI Taxonomy" id="658196"/>
    <lineage>
        <taxon>Eukaryota</taxon>
        <taxon>Fungi</taxon>
        <taxon>Fungi incertae sedis</taxon>
        <taxon>Mucoromycota</taxon>
        <taxon>Glomeromycotina</taxon>
        <taxon>Glomeromycetes</taxon>
        <taxon>Glomerales</taxon>
        <taxon>Glomeraceae</taxon>
        <taxon>Glomus</taxon>
    </lineage>
</organism>
<proteinExistence type="inferred from homology"/>
<dbReference type="STRING" id="658196.A0A397TCH8"/>
<protein>
    <submittedName>
        <fullName evidence="12">Tyrosyl-DNA phosphodiesterase-domain-containing protein</fullName>
    </submittedName>
</protein>
<dbReference type="GO" id="GO:0017005">
    <property type="term" value="F:3'-tyrosyl-DNA phosphodiesterase activity"/>
    <property type="evidence" value="ECO:0007669"/>
    <property type="project" value="TreeGrafter"/>
</dbReference>
<sequence length="586" mass="67665">MRSKANVLGPPDNNREGNNVSSQLTEDMRNVKRQKKGDENRSNNQSIIKHSVIIEKIGPQFLDGITKLTYVSGYNGDYIRFGEIIQKNQLKSAFFCAMTIEFSWLLENLPKNANIIVAKHWDPENDSQGIFCIPNTNILLVHPPMSSMGHGCFHAKLMILIYNEWIRVVISSANLIPHDWEISENIVFVQDFPRYKDDDTTDHNLHSFAKELKDYLLAMGLKSHIIDKFSQYDFSKAKAIIIPSIPGAYKGIENVKKYGHGRLSQVVKGVCKQSEYVELECQSSSLGSITPDFLNEFYRSAKGLDPYIIPKQRKSKKDKEHYEENESPQLSPSQPSQPSQLLQLSQQLQLLPPITIVYPTNKIVLNSKYTFAGAGPLCFSKKCYEQLTFPKEILRKCESNRNGTLMHTKFLLARFIQPSQEQLEQERLLKQEQRKIRFNKRKIIKNQYDSDESATDSDATDIEYYENEIINTQETIRELELSQDTITDDVEDNNIVGWYYCGSHNFTESAWGKLNISRDTKELQLKIYNWELGIFLPITKLNDDNDKENNMNDRKDWFSEHGVPVSYQRPPKCYEENDIPWVSSLI</sequence>
<evidence type="ECO:0000256" key="11">
    <source>
        <dbReference type="SAM" id="MobiDB-lite"/>
    </source>
</evidence>
<feature type="compositionally biased region" description="Low complexity" evidence="11">
    <location>
        <begin position="327"/>
        <end position="338"/>
    </location>
</feature>
<dbReference type="GO" id="GO:0003690">
    <property type="term" value="F:double-stranded DNA binding"/>
    <property type="evidence" value="ECO:0007669"/>
    <property type="project" value="TreeGrafter"/>
</dbReference>
<evidence type="ECO:0000256" key="2">
    <source>
        <dbReference type="ARBA" id="ARBA00010205"/>
    </source>
</evidence>
<keyword evidence="13" id="KW-1185">Reference proteome</keyword>
<evidence type="ECO:0000256" key="6">
    <source>
        <dbReference type="ARBA" id="ARBA00022839"/>
    </source>
</evidence>
<dbReference type="GO" id="GO:0006281">
    <property type="term" value="P:DNA repair"/>
    <property type="evidence" value="ECO:0007669"/>
    <property type="project" value="UniProtKB-KW"/>
</dbReference>
<evidence type="ECO:0000256" key="8">
    <source>
        <dbReference type="ARBA" id="ARBA00023242"/>
    </source>
</evidence>
<evidence type="ECO:0000313" key="13">
    <source>
        <dbReference type="Proteomes" id="UP000265703"/>
    </source>
</evidence>
<feature type="compositionally biased region" description="Polar residues" evidence="11">
    <location>
        <begin position="16"/>
        <end position="25"/>
    </location>
</feature>
<keyword evidence="6" id="KW-0269">Exonuclease</keyword>
<feature type="compositionally biased region" description="Basic and acidic residues" evidence="11">
    <location>
        <begin position="26"/>
        <end position="41"/>
    </location>
</feature>
<dbReference type="Proteomes" id="UP000265703">
    <property type="component" value="Unassembled WGS sequence"/>
</dbReference>
<dbReference type="GO" id="GO:0005634">
    <property type="term" value="C:nucleus"/>
    <property type="evidence" value="ECO:0007669"/>
    <property type="project" value="UniProtKB-SubCell"/>
</dbReference>
<comment type="caution">
    <text evidence="12">The sequence shown here is derived from an EMBL/GenBank/DDBJ whole genome shotgun (WGS) entry which is preliminary data.</text>
</comment>
<evidence type="ECO:0000256" key="3">
    <source>
        <dbReference type="ARBA" id="ARBA00022722"/>
    </source>
</evidence>
<evidence type="ECO:0000256" key="5">
    <source>
        <dbReference type="ARBA" id="ARBA00022801"/>
    </source>
</evidence>
<feature type="active site" description="Nucleophile" evidence="9">
    <location>
        <position position="154"/>
    </location>
</feature>
<dbReference type="SUPFAM" id="SSF56024">
    <property type="entry name" value="Phospholipase D/nuclease"/>
    <property type="match status" value="2"/>
</dbReference>
<feature type="binding site" evidence="10">
    <location>
        <position position="409"/>
    </location>
    <ligand>
        <name>substrate</name>
    </ligand>
</feature>
<keyword evidence="8" id="KW-0539">Nucleus</keyword>
<feature type="region of interest" description="Disordered" evidence="11">
    <location>
        <begin position="1"/>
        <end position="44"/>
    </location>
</feature>
<evidence type="ECO:0000256" key="9">
    <source>
        <dbReference type="PIRSR" id="PIRSR610347-1"/>
    </source>
</evidence>
<dbReference type="PANTHER" id="PTHR12415">
    <property type="entry name" value="TYROSYL-DNA PHOSPHODIESTERASE 1"/>
    <property type="match status" value="1"/>
</dbReference>
<dbReference type="GO" id="GO:0004527">
    <property type="term" value="F:exonuclease activity"/>
    <property type="evidence" value="ECO:0007669"/>
    <property type="project" value="UniProtKB-KW"/>
</dbReference>
<gene>
    <name evidence="12" type="ORF">C1645_798900</name>
</gene>
<feature type="region of interest" description="Disordered" evidence="11">
    <location>
        <begin position="313"/>
        <end position="338"/>
    </location>
</feature>
<dbReference type="EMBL" id="QKYT01000068">
    <property type="protein sequence ID" value="RIA95049.1"/>
    <property type="molecule type" value="Genomic_DNA"/>
</dbReference>
<dbReference type="PANTHER" id="PTHR12415:SF0">
    <property type="entry name" value="TYROSYL-DNA PHOSPHODIESTERASE 1"/>
    <property type="match status" value="1"/>
</dbReference>
<keyword evidence="5" id="KW-0378">Hydrolase</keyword>
<feature type="binding site" evidence="10">
    <location>
        <position position="156"/>
    </location>
    <ligand>
        <name>substrate</name>
    </ligand>
</feature>